<dbReference type="InterPro" id="IPR005750">
    <property type="entry name" value="UDP_GlcNAc_COvinyl_MurA"/>
</dbReference>
<evidence type="ECO:0000256" key="8">
    <source>
        <dbReference type="ARBA" id="ARBA00023306"/>
    </source>
</evidence>
<dbReference type="EC" id="2.5.1.7" evidence="12"/>
<dbReference type="Pfam" id="PF00275">
    <property type="entry name" value="EPSP_synthase"/>
    <property type="match status" value="1"/>
</dbReference>
<reference evidence="14" key="2">
    <citation type="journal article" date="2021" name="PeerJ">
        <title>Extensive microbial diversity within the chicken gut microbiome revealed by metagenomics and culture.</title>
        <authorList>
            <person name="Gilroy R."/>
            <person name="Ravi A."/>
            <person name="Getino M."/>
            <person name="Pursley I."/>
            <person name="Horton D.L."/>
            <person name="Alikhan N.F."/>
            <person name="Baker D."/>
            <person name="Gharbi K."/>
            <person name="Hall N."/>
            <person name="Watson M."/>
            <person name="Adriaenssens E.M."/>
            <person name="Foster-Nyarko E."/>
            <person name="Jarju S."/>
            <person name="Secka A."/>
            <person name="Antonio M."/>
            <person name="Oren A."/>
            <person name="Chaudhuri R.R."/>
            <person name="La Ragione R."/>
            <person name="Hildebrand F."/>
            <person name="Pallen M.J."/>
        </authorList>
    </citation>
    <scope>NUCLEOTIDE SEQUENCE</scope>
    <source>
        <strain evidence="14">ChiGjej2B2-16831</strain>
    </source>
</reference>
<dbReference type="GO" id="GO:0051301">
    <property type="term" value="P:cell division"/>
    <property type="evidence" value="ECO:0007669"/>
    <property type="project" value="UniProtKB-KW"/>
</dbReference>
<evidence type="ECO:0000256" key="5">
    <source>
        <dbReference type="ARBA" id="ARBA00022679"/>
    </source>
</evidence>
<dbReference type="InterPro" id="IPR036968">
    <property type="entry name" value="Enolpyruvate_Tfrase_sf"/>
</dbReference>
<feature type="binding site" evidence="12">
    <location>
        <begin position="124"/>
        <end position="128"/>
    </location>
    <ligand>
        <name>UDP-N-acetyl-alpha-D-glucosamine</name>
        <dbReference type="ChEBI" id="CHEBI:57705"/>
    </ligand>
</feature>
<accession>A0A9D1SSJ1</accession>
<dbReference type="InterPro" id="IPR013792">
    <property type="entry name" value="RNA3'P_cycl/enolpyr_Trfase_a/b"/>
</dbReference>
<dbReference type="GO" id="GO:0005737">
    <property type="term" value="C:cytoplasm"/>
    <property type="evidence" value="ECO:0007669"/>
    <property type="project" value="UniProtKB-SubCell"/>
</dbReference>
<dbReference type="NCBIfam" id="NF006873">
    <property type="entry name" value="PRK09369.1"/>
    <property type="match status" value="1"/>
</dbReference>
<feature type="active site" description="Proton donor" evidence="12">
    <location>
        <position position="119"/>
    </location>
</feature>
<feature type="domain" description="Enolpyruvate transferase" evidence="13">
    <location>
        <begin position="9"/>
        <end position="414"/>
    </location>
</feature>
<dbReference type="PANTHER" id="PTHR43783:SF2">
    <property type="entry name" value="UDP-N-ACETYLGLUCOSAMINE 1-CARBOXYVINYLTRANSFERASE 2"/>
    <property type="match status" value="1"/>
</dbReference>
<evidence type="ECO:0000256" key="1">
    <source>
        <dbReference type="ARBA" id="ARBA00004496"/>
    </source>
</evidence>
<protein>
    <recommendedName>
        <fullName evidence="12">UDP-N-acetylglucosamine 1-carboxyvinyltransferase</fullName>
        <ecNumber evidence="12">2.5.1.7</ecNumber>
    </recommendedName>
    <alternativeName>
        <fullName evidence="12">Enoylpyruvate transferase</fullName>
    </alternativeName>
    <alternativeName>
        <fullName evidence="12">UDP-N-acetylglucosamine enolpyruvyl transferase</fullName>
        <shortName evidence="12">EPT</shortName>
    </alternativeName>
</protein>
<organism evidence="14 15">
    <name type="scientific">Candidatus Aphodomorpha intestinavium</name>
    <dbReference type="NCBI Taxonomy" id="2840672"/>
    <lineage>
        <taxon>Bacteria</taxon>
        <taxon>Bacillati</taxon>
        <taxon>Bacillota</taxon>
        <taxon>Clostridia</taxon>
        <taxon>Eubacteriales</taxon>
        <taxon>Candidatus Aphodomorpha</taxon>
    </lineage>
</organism>
<dbReference type="PANTHER" id="PTHR43783">
    <property type="entry name" value="UDP-N-ACETYLGLUCOSAMINE 1-CARBOXYVINYLTRANSFERASE"/>
    <property type="match status" value="1"/>
</dbReference>
<comment type="pathway">
    <text evidence="2 12">Cell wall biogenesis; peptidoglycan biosynthesis.</text>
</comment>
<comment type="caution">
    <text evidence="14">The sequence shown here is derived from an EMBL/GenBank/DDBJ whole genome shotgun (WGS) entry which is preliminary data.</text>
</comment>
<dbReference type="GO" id="GO:0008360">
    <property type="term" value="P:regulation of cell shape"/>
    <property type="evidence" value="ECO:0007669"/>
    <property type="project" value="UniProtKB-KW"/>
</dbReference>
<keyword evidence="12" id="KW-0670">Pyruvate</keyword>
<dbReference type="HAMAP" id="MF_00111">
    <property type="entry name" value="MurA"/>
    <property type="match status" value="1"/>
</dbReference>
<dbReference type="NCBIfam" id="TIGR01072">
    <property type="entry name" value="murA"/>
    <property type="match status" value="1"/>
</dbReference>
<dbReference type="EMBL" id="DVNZ01000109">
    <property type="protein sequence ID" value="HIU94193.1"/>
    <property type="molecule type" value="Genomic_DNA"/>
</dbReference>
<keyword evidence="9 12" id="KW-0961">Cell wall biogenesis/degradation</keyword>
<name>A0A9D1SSJ1_9FIRM</name>
<dbReference type="GO" id="GO:0071555">
    <property type="term" value="P:cell wall organization"/>
    <property type="evidence" value="ECO:0007669"/>
    <property type="project" value="UniProtKB-KW"/>
</dbReference>
<evidence type="ECO:0000313" key="14">
    <source>
        <dbReference type="EMBL" id="HIU94193.1"/>
    </source>
</evidence>
<feature type="binding site" evidence="12">
    <location>
        <position position="313"/>
    </location>
    <ligand>
        <name>UDP-N-acetyl-alpha-D-glucosamine</name>
        <dbReference type="ChEBI" id="CHEBI:57705"/>
    </ligand>
</feature>
<dbReference type="InterPro" id="IPR001986">
    <property type="entry name" value="Enolpyruvate_Tfrase_dom"/>
</dbReference>
<dbReference type="GO" id="GO:0019277">
    <property type="term" value="P:UDP-N-acetylgalactosamine biosynthetic process"/>
    <property type="evidence" value="ECO:0007669"/>
    <property type="project" value="InterPro"/>
</dbReference>
<evidence type="ECO:0000256" key="9">
    <source>
        <dbReference type="ARBA" id="ARBA00023316"/>
    </source>
</evidence>
<evidence type="ECO:0000256" key="6">
    <source>
        <dbReference type="ARBA" id="ARBA00022960"/>
    </source>
</evidence>
<evidence type="ECO:0000256" key="3">
    <source>
        <dbReference type="ARBA" id="ARBA00022490"/>
    </source>
</evidence>
<keyword evidence="7 12" id="KW-0573">Peptidoglycan synthesis</keyword>
<evidence type="ECO:0000313" key="15">
    <source>
        <dbReference type="Proteomes" id="UP000824128"/>
    </source>
</evidence>
<comment type="catalytic activity">
    <reaction evidence="11 12">
        <text>phosphoenolpyruvate + UDP-N-acetyl-alpha-D-glucosamine = UDP-N-acetyl-3-O-(1-carboxyvinyl)-alpha-D-glucosamine + phosphate</text>
        <dbReference type="Rhea" id="RHEA:18681"/>
        <dbReference type="ChEBI" id="CHEBI:43474"/>
        <dbReference type="ChEBI" id="CHEBI:57705"/>
        <dbReference type="ChEBI" id="CHEBI:58702"/>
        <dbReference type="ChEBI" id="CHEBI:68483"/>
        <dbReference type="EC" id="2.5.1.7"/>
    </reaction>
</comment>
<dbReference type="AlphaFoldDB" id="A0A9D1SSJ1"/>
<gene>
    <name evidence="12" type="primary">murA</name>
    <name evidence="14" type="ORF">IAD24_03455</name>
</gene>
<feature type="binding site" evidence="12">
    <location>
        <position position="95"/>
    </location>
    <ligand>
        <name>UDP-N-acetyl-alpha-D-glucosamine</name>
        <dbReference type="ChEBI" id="CHEBI:57705"/>
    </ligand>
</feature>
<dbReference type="SUPFAM" id="SSF55205">
    <property type="entry name" value="EPT/RTPC-like"/>
    <property type="match status" value="1"/>
</dbReference>
<dbReference type="NCBIfam" id="NF009470">
    <property type="entry name" value="PRK12830.1"/>
    <property type="match status" value="1"/>
</dbReference>
<dbReference type="InterPro" id="IPR050068">
    <property type="entry name" value="MurA_subfamily"/>
</dbReference>
<feature type="binding site" evidence="12">
    <location>
        <begin position="24"/>
        <end position="25"/>
    </location>
    <ligand>
        <name>phosphoenolpyruvate</name>
        <dbReference type="ChEBI" id="CHEBI:58702"/>
    </ligand>
</feature>
<evidence type="ECO:0000256" key="2">
    <source>
        <dbReference type="ARBA" id="ARBA00004752"/>
    </source>
</evidence>
<keyword evidence="5 12" id="KW-0808">Transferase</keyword>
<dbReference type="GO" id="GO:0008760">
    <property type="term" value="F:UDP-N-acetylglucosamine 1-carboxyvinyltransferase activity"/>
    <property type="evidence" value="ECO:0007669"/>
    <property type="project" value="UniProtKB-UniRule"/>
</dbReference>
<keyword evidence="6 12" id="KW-0133">Cell shape</keyword>
<evidence type="ECO:0000259" key="13">
    <source>
        <dbReference type="Pfam" id="PF00275"/>
    </source>
</evidence>
<keyword evidence="8 12" id="KW-0131">Cell cycle</keyword>
<feature type="binding site" evidence="12">
    <location>
        <position position="335"/>
    </location>
    <ligand>
        <name>UDP-N-acetyl-alpha-D-glucosamine</name>
        <dbReference type="ChEBI" id="CHEBI:57705"/>
    </ligand>
</feature>
<dbReference type="Gene3D" id="3.65.10.10">
    <property type="entry name" value="Enolpyruvate transferase domain"/>
    <property type="match status" value="2"/>
</dbReference>
<evidence type="ECO:0000256" key="12">
    <source>
        <dbReference type="HAMAP-Rule" id="MF_00111"/>
    </source>
</evidence>
<dbReference type="CDD" id="cd01555">
    <property type="entry name" value="UdpNAET"/>
    <property type="match status" value="1"/>
</dbReference>
<sequence length="426" mass="45870">MQKQWYTIEGGRRLEGTVTISGAKNAAVAMIPAAILAGECCILENLPHIQDVEALRTILQRLGATVDETSGDCLRMDPTTLSTTRATFPAVSDMRASYYLLGALLGRYGEVELALPGGCEIGARPIDQHIKGMRALGAEVHVDEEAHLLTARAAKLRGAEIFFDVVSVGATINVMLAACRAEGQTVLTGVAKEPHVVDVANFLNMMGASVRGAGTDVIRISGREKLHGCGYAVIPDQIETGTFMIAAAATGGDVVIKNVIPTHMEATSAKLMESGARVIEGDDGRDFYLRVVMDGRPRPVNIKTMVYPGFPTDLQQPMMAYLSTAAGVSTVTENIFENRFNHVRELRRMGASISLRERVARIKGVNALRGAQIYASDLRAGAALIIAGLMASGRTQVHNIEFIDRGYEYLDQKLTALGASIRREAR</sequence>
<evidence type="ECO:0000256" key="7">
    <source>
        <dbReference type="ARBA" id="ARBA00022984"/>
    </source>
</evidence>
<comment type="function">
    <text evidence="12">Cell wall formation. Adds enolpyruvyl to UDP-N-acetylglucosamine.</text>
</comment>
<evidence type="ECO:0000256" key="11">
    <source>
        <dbReference type="ARBA" id="ARBA00047527"/>
    </source>
</evidence>
<keyword evidence="4 12" id="KW-0132">Cell division</keyword>
<comment type="subcellular location">
    <subcellularLocation>
        <location evidence="1 12">Cytoplasm</location>
    </subcellularLocation>
</comment>
<reference evidence="14" key="1">
    <citation type="submission" date="2020-10" db="EMBL/GenBank/DDBJ databases">
        <authorList>
            <person name="Gilroy R."/>
        </authorList>
    </citation>
    <scope>NUCLEOTIDE SEQUENCE</scope>
    <source>
        <strain evidence="14">ChiGjej2B2-16831</strain>
    </source>
</reference>
<comment type="similarity">
    <text evidence="10 12">Belongs to the EPSP synthase family. MurA subfamily.</text>
</comment>
<dbReference type="GO" id="GO:0009252">
    <property type="term" value="P:peptidoglycan biosynthetic process"/>
    <property type="evidence" value="ECO:0007669"/>
    <property type="project" value="UniProtKB-UniRule"/>
</dbReference>
<keyword evidence="3 12" id="KW-0963">Cytoplasm</keyword>
<proteinExistence type="inferred from homology"/>
<evidence type="ECO:0000256" key="10">
    <source>
        <dbReference type="ARBA" id="ARBA00038367"/>
    </source>
</evidence>
<dbReference type="Proteomes" id="UP000824128">
    <property type="component" value="Unassembled WGS sequence"/>
</dbReference>
<feature type="modified residue" description="2-(S-cysteinyl)pyruvic acid O-phosphothioketal" evidence="12">
    <location>
        <position position="119"/>
    </location>
</feature>
<comment type="caution">
    <text evidence="12">Lacks conserved residue(s) required for the propagation of feature annotation.</text>
</comment>
<evidence type="ECO:0000256" key="4">
    <source>
        <dbReference type="ARBA" id="ARBA00022618"/>
    </source>
</evidence>